<organism evidence="3 4">
    <name type="scientific">Loktanella salsilacus</name>
    <dbReference type="NCBI Taxonomy" id="195913"/>
    <lineage>
        <taxon>Bacteria</taxon>
        <taxon>Pseudomonadati</taxon>
        <taxon>Pseudomonadota</taxon>
        <taxon>Alphaproteobacteria</taxon>
        <taxon>Rhodobacterales</taxon>
        <taxon>Roseobacteraceae</taxon>
        <taxon>Loktanella</taxon>
    </lineage>
</organism>
<sequence length="152" mass="16628">MTRPILTVPDAALRAVCAQVTVFDAALADLSEEMFAAMYAAPGRGLAAPQIGVLQRIFVMDVTWKTGARTPRVFVNPHIVTANVALVVNDESCLSIPMLTVAVPRPRDLVLRWQDLDGTAHEEAFEGTDAVIVQHERDHLDGILCTDYTEIM</sequence>
<dbReference type="PANTHER" id="PTHR10458">
    <property type="entry name" value="PEPTIDE DEFORMYLASE"/>
    <property type="match status" value="1"/>
</dbReference>
<gene>
    <name evidence="2" type="primary">def</name>
    <name evidence="3" type="ORF">SAMN04488004_1215</name>
</gene>
<dbReference type="EC" id="3.5.1.88" evidence="2"/>
<evidence type="ECO:0000256" key="1">
    <source>
        <dbReference type="ARBA" id="ARBA00010759"/>
    </source>
</evidence>
<proteinExistence type="inferred from homology"/>
<dbReference type="CDD" id="cd00487">
    <property type="entry name" value="Pep_deformylase"/>
    <property type="match status" value="1"/>
</dbReference>
<dbReference type="AlphaFoldDB" id="A0A1I4HYF1"/>
<dbReference type="Proteomes" id="UP000199550">
    <property type="component" value="Unassembled WGS sequence"/>
</dbReference>
<evidence type="ECO:0000256" key="2">
    <source>
        <dbReference type="HAMAP-Rule" id="MF_00163"/>
    </source>
</evidence>
<feature type="binding site" evidence="2">
    <location>
        <position position="93"/>
    </location>
    <ligand>
        <name>Fe cation</name>
        <dbReference type="ChEBI" id="CHEBI:24875"/>
    </ligand>
</feature>
<dbReference type="InterPro" id="IPR023635">
    <property type="entry name" value="Peptide_deformylase"/>
</dbReference>
<dbReference type="NCBIfam" id="TIGR00079">
    <property type="entry name" value="pept_deformyl"/>
    <property type="match status" value="1"/>
</dbReference>
<keyword evidence="2" id="KW-0479">Metal-binding</keyword>
<dbReference type="SUPFAM" id="SSF56420">
    <property type="entry name" value="Peptide deformylase"/>
    <property type="match status" value="1"/>
</dbReference>
<dbReference type="GO" id="GO:0046872">
    <property type="term" value="F:metal ion binding"/>
    <property type="evidence" value="ECO:0007669"/>
    <property type="project" value="UniProtKB-KW"/>
</dbReference>
<evidence type="ECO:0000313" key="4">
    <source>
        <dbReference type="Proteomes" id="UP000199550"/>
    </source>
</evidence>
<comment type="function">
    <text evidence="2">Removes the formyl group from the N-terminal Met of newly synthesized proteins. Requires at least a dipeptide for an efficient rate of reaction. N-terminal L-methionine is a prerequisite for activity but the enzyme has broad specificity at other positions.</text>
</comment>
<reference evidence="3 4" key="1">
    <citation type="submission" date="2016-10" db="EMBL/GenBank/DDBJ databases">
        <authorList>
            <person name="de Groot N.N."/>
        </authorList>
    </citation>
    <scope>NUCLEOTIDE SEQUENCE [LARGE SCALE GENOMIC DNA]</scope>
    <source>
        <strain evidence="3 4">DSM 16199</strain>
    </source>
</reference>
<keyword evidence="2" id="KW-0408">Iron</keyword>
<keyword evidence="2" id="KW-0648">Protein biosynthesis</keyword>
<dbReference type="GO" id="GO:0006412">
    <property type="term" value="P:translation"/>
    <property type="evidence" value="ECO:0007669"/>
    <property type="project" value="UniProtKB-UniRule"/>
</dbReference>
<dbReference type="Pfam" id="PF01327">
    <property type="entry name" value="Pep_deformylase"/>
    <property type="match status" value="1"/>
</dbReference>
<dbReference type="PIRSF" id="PIRSF004749">
    <property type="entry name" value="Pep_def"/>
    <property type="match status" value="1"/>
</dbReference>
<keyword evidence="4" id="KW-1185">Reference proteome</keyword>
<dbReference type="NCBIfam" id="NF001159">
    <property type="entry name" value="PRK00150.1-3"/>
    <property type="match status" value="1"/>
</dbReference>
<dbReference type="Gene3D" id="3.90.45.10">
    <property type="entry name" value="Peptide deformylase"/>
    <property type="match status" value="1"/>
</dbReference>
<dbReference type="GO" id="GO:0042586">
    <property type="term" value="F:peptide deformylase activity"/>
    <property type="evidence" value="ECO:0007669"/>
    <property type="project" value="UniProtKB-UniRule"/>
</dbReference>
<evidence type="ECO:0000313" key="3">
    <source>
        <dbReference type="EMBL" id="SFL47139.1"/>
    </source>
</evidence>
<comment type="cofactor">
    <cofactor evidence="2">
        <name>Fe(2+)</name>
        <dbReference type="ChEBI" id="CHEBI:29033"/>
    </cofactor>
    <text evidence="2">Binds 1 Fe(2+) ion.</text>
</comment>
<dbReference type="STRING" id="195913.SAMN04488004_1215"/>
<keyword evidence="2" id="KW-0378">Hydrolase</keyword>
<accession>A0A1I4HYF1</accession>
<dbReference type="PANTHER" id="PTHR10458:SF22">
    <property type="entry name" value="PEPTIDE DEFORMYLASE"/>
    <property type="match status" value="1"/>
</dbReference>
<comment type="similarity">
    <text evidence="1 2">Belongs to the polypeptide deformylase family.</text>
</comment>
<feature type="active site" evidence="2">
    <location>
        <position position="136"/>
    </location>
</feature>
<dbReference type="OrthoDB" id="9804313at2"/>
<dbReference type="RefSeq" id="WP_090190973.1">
    <property type="nucleotide sequence ID" value="NZ_CAXIDI010000004.1"/>
</dbReference>
<dbReference type="PRINTS" id="PR01576">
    <property type="entry name" value="PDEFORMYLASE"/>
</dbReference>
<name>A0A1I4HYF1_9RHOB</name>
<dbReference type="InterPro" id="IPR036821">
    <property type="entry name" value="Peptide_deformylase_sf"/>
</dbReference>
<comment type="catalytic activity">
    <reaction evidence="2">
        <text>N-terminal N-formyl-L-methionyl-[peptide] + H2O = N-terminal L-methionyl-[peptide] + formate</text>
        <dbReference type="Rhea" id="RHEA:24420"/>
        <dbReference type="Rhea" id="RHEA-COMP:10639"/>
        <dbReference type="Rhea" id="RHEA-COMP:10640"/>
        <dbReference type="ChEBI" id="CHEBI:15377"/>
        <dbReference type="ChEBI" id="CHEBI:15740"/>
        <dbReference type="ChEBI" id="CHEBI:49298"/>
        <dbReference type="ChEBI" id="CHEBI:64731"/>
        <dbReference type="EC" id="3.5.1.88"/>
    </reaction>
</comment>
<feature type="binding site" evidence="2">
    <location>
        <position position="135"/>
    </location>
    <ligand>
        <name>Fe cation</name>
        <dbReference type="ChEBI" id="CHEBI:24875"/>
    </ligand>
</feature>
<dbReference type="EMBL" id="FOTF01000021">
    <property type="protein sequence ID" value="SFL47139.1"/>
    <property type="molecule type" value="Genomic_DNA"/>
</dbReference>
<feature type="binding site" evidence="2">
    <location>
        <position position="139"/>
    </location>
    <ligand>
        <name>Fe cation</name>
        <dbReference type="ChEBI" id="CHEBI:24875"/>
    </ligand>
</feature>
<dbReference type="HAMAP" id="MF_00163">
    <property type="entry name" value="Pep_deformylase"/>
    <property type="match status" value="1"/>
</dbReference>
<protein>
    <recommendedName>
        <fullName evidence="2">Peptide deformylase</fullName>
        <shortName evidence="2">PDF</shortName>
        <ecNumber evidence="2">3.5.1.88</ecNumber>
    </recommendedName>
    <alternativeName>
        <fullName evidence="2">Polypeptide deformylase</fullName>
    </alternativeName>
</protein>